<keyword evidence="2" id="KW-1185">Reference proteome</keyword>
<evidence type="ECO:0000313" key="1">
    <source>
        <dbReference type="EMBL" id="AHZ09711.1"/>
    </source>
</evidence>
<dbReference type="Proteomes" id="UP000026902">
    <property type="component" value="Segment"/>
</dbReference>
<dbReference type="RefSeq" id="YP_009037177.1">
    <property type="nucleotide sequence ID" value="NC_024216.1"/>
</dbReference>
<protein>
    <submittedName>
        <fullName evidence="1">Uncharacterized protein</fullName>
    </submittedName>
</protein>
<dbReference type="GeneID" id="19526577"/>
<evidence type="ECO:0000313" key="2">
    <source>
        <dbReference type="Proteomes" id="UP000026902"/>
    </source>
</evidence>
<accession>A0A024B0N8</accession>
<dbReference type="EMBL" id="KJ489397">
    <property type="protein sequence ID" value="AHZ09711.1"/>
    <property type="molecule type" value="Genomic_DNA"/>
</dbReference>
<reference evidence="2" key="1">
    <citation type="submission" date="2014-09" db="EMBL/GenBank/DDBJ databases">
        <authorList>
            <person name="Sauder A.B."/>
            <person name="McKenzie Q.R."/>
            <person name="Temple L.M."/>
            <person name="Alexis B.K."/>
            <person name="Al-Atrache Z."/>
            <person name="Lewis L.O."/>
            <person name="Loesser-Casey K.E."/>
            <person name="Mitchell K.J."/>
        </authorList>
    </citation>
    <scope>NUCLEOTIDE SEQUENCE [LARGE SCALE GENOMIC DNA]</scope>
</reference>
<name>A0A024B0N8_9CAUD</name>
<organism evidence="1 2">
    <name type="scientific">Bacillus phage CAM003</name>
    <dbReference type="NCBI Taxonomy" id="1486657"/>
    <lineage>
        <taxon>Viruses</taxon>
        <taxon>Duplodnaviria</taxon>
        <taxon>Heunggongvirae</taxon>
        <taxon>Uroviricota</taxon>
        <taxon>Caudoviricetes</taxon>
        <taxon>Herelleviridae</taxon>
        <taxon>Bastillevirinae</taxon>
        <taxon>Bastillevirus</taxon>
        <taxon>Bastillevirus CAM003</taxon>
    </lineage>
</organism>
<proteinExistence type="predicted"/>
<sequence>MYKFKQGKLQPNGVISVYEWSKGRELARLLGNGDYLMFSMQVDAMHETKDEQTIVNTLAVMRDELKAGGY</sequence>
<dbReference type="KEGG" id="vg:19526577"/>